<proteinExistence type="predicted"/>
<name>A0A9W8JMT4_9AGAR</name>
<dbReference type="Proteomes" id="UP001148786">
    <property type="component" value="Unassembled WGS sequence"/>
</dbReference>
<accession>A0A9W8JMT4</accession>
<feature type="region of interest" description="Disordered" evidence="1">
    <location>
        <begin position="16"/>
        <end position="42"/>
    </location>
</feature>
<gene>
    <name evidence="2" type="ORF">NLJ89_g12277</name>
</gene>
<dbReference type="EMBL" id="JANKHO010003874">
    <property type="protein sequence ID" value="KAJ3480462.1"/>
    <property type="molecule type" value="Genomic_DNA"/>
</dbReference>
<evidence type="ECO:0000313" key="3">
    <source>
        <dbReference type="Proteomes" id="UP001148786"/>
    </source>
</evidence>
<evidence type="ECO:0000313" key="2">
    <source>
        <dbReference type="EMBL" id="KAJ3480462.1"/>
    </source>
</evidence>
<protein>
    <submittedName>
        <fullName evidence="2">Uncharacterized protein</fullName>
    </submittedName>
</protein>
<organism evidence="2 3">
    <name type="scientific">Agrocybe chaxingu</name>
    <dbReference type="NCBI Taxonomy" id="84603"/>
    <lineage>
        <taxon>Eukaryota</taxon>
        <taxon>Fungi</taxon>
        <taxon>Dikarya</taxon>
        <taxon>Basidiomycota</taxon>
        <taxon>Agaricomycotina</taxon>
        <taxon>Agaricomycetes</taxon>
        <taxon>Agaricomycetidae</taxon>
        <taxon>Agaricales</taxon>
        <taxon>Agaricineae</taxon>
        <taxon>Strophariaceae</taxon>
        <taxon>Agrocybe</taxon>
    </lineage>
</organism>
<dbReference type="AlphaFoldDB" id="A0A9W8JMT4"/>
<evidence type="ECO:0000256" key="1">
    <source>
        <dbReference type="SAM" id="MobiDB-lite"/>
    </source>
</evidence>
<comment type="caution">
    <text evidence="2">The sequence shown here is derived from an EMBL/GenBank/DDBJ whole genome shotgun (WGS) entry which is preliminary data.</text>
</comment>
<sequence length="311" mass="34822">MIDACYSTTPAKRLVFGQPKKAKKGKGKAGDTTPDASDSEGKPFEHGLALGVFRGWFRRNISPRLNKIINQFLRDEGAWPQDIIVLQNNDDFPQPSSIAGLVTMKIGPRLLGTWGCNGNFTHQRLQPIVSALLIHAGSRLRKSWLASKNVLHGAEGLWVQLRLGMEPDIAKEEYVKSADLEAVINLISKIRPHLAWHPSLTTEVQEYEGYVMGLLESVGIEIDRTLDHMKDKKGFEKVTAARKRGLKKTLKLADLSRPEDVTSLLNRVIDHFKSIEPQGDEDTGIQQNDRRGALRPPRLQGRASHHMVRVH</sequence>
<reference evidence="2" key="1">
    <citation type="submission" date="2022-07" db="EMBL/GenBank/DDBJ databases">
        <title>Genome Sequence of Agrocybe chaxingu.</title>
        <authorList>
            <person name="Buettner E."/>
        </authorList>
    </citation>
    <scope>NUCLEOTIDE SEQUENCE</scope>
    <source>
        <strain evidence="2">MP-N11</strain>
    </source>
</reference>
<feature type="region of interest" description="Disordered" evidence="1">
    <location>
        <begin position="276"/>
        <end position="311"/>
    </location>
</feature>
<keyword evidence="3" id="KW-1185">Reference proteome</keyword>